<dbReference type="AlphaFoldDB" id="L0RFP1"/>
<proteinExistence type="predicted"/>
<dbReference type="RefSeq" id="WP_015337608.1">
    <property type="nucleotide sequence ID" value="NC_020055.1"/>
</dbReference>
<dbReference type="EMBL" id="FO203522">
    <property type="protein sequence ID" value="CCO25010.1"/>
    <property type="molecule type" value="Genomic_DNA"/>
</dbReference>
<dbReference type="OrthoDB" id="5454546at2"/>
<dbReference type="STRING" id="1121451.DESAM_22743"/>
<name>L0RFP1_9BACT</name>
<evidence type="ECO:0000313" key="1">
    <source>
        <dbReference type="EMBL" id="CCO25010.1"/>
    </source>
</evidence>
<accession>L0RFP1</accession>
<dbReference type="HOGENOM" id="CLU_1666573_0_0_7"/>
<evidence type="ECO:0000313" key="2">
    <source>
        <dbReference type="Proteomes" id="UP000010808"/>
    </source>
</evidence>
<reference evidence="1 2" key="1">
    <citation type="submission" date="2012-10" db="EMBL/GenBank/DDBJ databases">
        <authorList>
            <person name="Genoscope - CEA"/>
        </authorList>
    </citation>
    <scope>NUCLEOTIDE SEQUENCE [LARGE SCALE GENOMIC DNA]</scope>
    <source>
        <strain evidence="2">AM13 / DSM 14728</strain>
    </source>
</reference>
<gene>
    <name evidence="1" type="ORF">DESAM_22743</name>
</gene>
<dbReference type="PATRIC" id="fig|1121451.3.peg.2954"/>
<dbReference type="KEGG" id="dhy:DESAM_22743"/>
<dbReference type="eggNOG" id="ENOG50317ZJ">
    <property type="taxonomic scope" value="Bacteria"/>
</dbReference>
<protein>
    <submittedName>
        <fullName evidence="1">Uncharacterized protein</fullName>
    </submittedName>
</protein>
<dbReference type="Proteomes" id="UP000010808">
    <property type="component" value="Chromosome"/>
</dbReference>
<sequence>MYMYNRPELPKAKPGSSSIWFDENSPGYNGYYKWHMSTYGSAPSLNVGGLNAPAHWEAPDDWAFSQNTGYWYTPAEMNNAGYNLTDGQWLHPNDIRQREVDKQNAELDIKIAARRVSEERFRNIRAAGREKMILTGSKGAAGVAMVKKEILHNSKGAI</sequence>
<organism evidence="1 2">
    <name type="scientific">Maridesulfovibrio hydrothermalis AM13 = DSM 14728</name>
    <dbReference type="NCBI Taxonomy" id="1121451"/>
    <lineage>
        <taxon>Bacteria</taxon>
        <taxon>Pseudomonadati</taxon>
        <taxon>Thermodesulfobacteriota</taxon>
        <taxon>Desulfovibrionia</taxon>
        <taxon>Desulfovibrionales</taxon>
        <taxon>Desulfovibrionaceae</taxon>
        <taxon>Maridesulfovibrio</taxon>
    </lineage>
</organism>
<keyword evidence="2" id="KW-1185">Reference proteome</keyword>